<proteinExistence type="predicted"/>
<sequence length="87" mass="10519">MRNVRSFGWNHKRLYRIYCEPELNLRIKRRIRLVYQVSEPLTIPSHINQAWSTNFMHDQLADARSIRILNVIDDFNYEHKGRLLAPL</sequence>
<dbReference type="Proteomes" id="UP000245216">
    <property type="component" value="Unassembled WGS sequence"/>
</dbReference>
<reference evidence="1 2" key="2">
    <citation type="submission" date="2018-05" db="EMBL/GenBank/DDBJ databases">
        <authorList>
            <person name="Lanie J.A."/>
            <person name="Ng W.-L."/>
            <person name="Kazmierczak K.M."/>
            <person name="Andrzejewski T.M."/>
            <person name="Davidsen T.M."/>
            <person name="Wayne K.J."/>
            <person name="Tettelin H."/>
            <person name="Glass J.I."/>
            <person name="Rusch D."/>
            <person name="Podicherti R."/>
            <person name="Tsui H.-C.T."/>
            <person name="Winkler M.E."/>
        </authorList>
    </citation>
    <scope>NUCLEOTIDE SEQUENCE [LARGE SCALE GENOMIC DNA]</scope>
    <source>
        <strain evidence="1 2">YBY</strain>
    </source>
</reference>
<dbReference type="AlphaFoldDB" id="A0A2U2BNL2"/>
<comment type="caution">
    <text evidence="1">The sequence shown here is derived from an EMBL/GenBank/DDBJ whole genome shotgun (WGS) entry which is preliminary data.</text>
</comment>
<protein>
    <recommendedName>
        <fullName evidence="3">Transposase</fullName>
    </recommendedName>
</protein>
<dbReference type="PANTHER" id="PTHR47515">
    <property type="entry name" value="LOW CALCIUM RESPONSE LOCUS PROTEIN T"/>
    <property type="match status" value="1"/>
</dbReference>
<evidence type="ECO:0000313" key="2">
    <source>
        <dbReference type="Proteomes" id="UP000245216"/>
    </source>
</evidence>
<evidence type="ECO:0000313" key="1">
    <source>
        <dbReference type="EMBL" id="PWE15598.1"/>
    </source>
</evidence>
<organism evidence="1 2">
    <name type="scientific">Alcaligenes faecalis</name>
    <dbReference type="NCBI Taxonomy" id="511"/>
    <lineage>
        <taxon>Bacteria</taxon>
        <taxon>Pseudomonadati</taxon>
        <taxon>Pseudomonadota</taxon>
        <taxon>Betaproteobacteria</taxon>
        <taxon>Burkholderiales</taxon>
        <taxon>Alcaligenaceae</taxon>
        <taxon>Alcaligenes</taxon>
    </lineage>
</organism>
<reference evidence="1 2" key="1">
    <citation type="submission" date="2018-05" db="EMBL/GenBank/DDBJ databases">
        <title>Genome Sequence of an Efficient Indole-Degrading Bacterium, Alcaligenes sp.YBY.</title>
        <authorList>
            <person name="Yang B."/>
        </authorList>
    </citation>
    <scope>NUCLEOTIDE SEQUENCE [LARGE SCALE GENOMIC DNA]</scope>
    <source>
        <strain evidence="1 2">YBY</strain>
    </source>
</reference>
<evidence type="ECO:0008006" key="3">
    <source>
        <dbReference type="Google" id="ProtNLM"/>
    </source>
</evidence>
<gene>
    <name evidence="1" type="ORF">DF183_02370</name>
</gene>
<dbReference type="EMBL" id="QEXO01000001">
    <property type="protein sequence ID" value="PWE15598.1"/>
    <property type="molecule type" value="Genomic_DNA"/>
</dbReference>
<name>A0A2U2BNL2_ALCFA</name>
<dbReference type="PANTHER" id="PTHR47515:SF2">
    <property type="entry name" value="INTEGRASE CORE DOMAIN PROTEIN"/>
    <property type="match status" value="1"/>
</dbReference>
<accession>A0A2U2BNL2</accession>